<dbReference type="CDD" id="cd00096">
    <property type="entry name" value="Ig"/>
    <property type="match status" value="1"/>
</dbReference>
<dbReference type="GO" id="GO:0045124">
    <property type="term" value="P:regulation of bone resorption"/>
    <property type="evidence" value="ECO:0007669"/>
    <property type="project" value="TreeGrafter"/>
</dbReference>
<keyword evidence="1" id="KW-0472">Membrane</keyword>
<protein>
    <recommendedName>
        <fullName evidence="2">Ig-like domain-containing protein</fullName>
    </recommendedName>
</protein>
<reference evidence="3" key="1">
    <citation type="submission" date="2025-08" db="UniProtKB">
        <authorList>
            <consortium name="Ensembl"/>
        </authorList>
    </citation>
    <scope>IDENTIFICATION</scope>
</reference>
<dbReference type="GeneTree" id="ENSGT00930000152707"/>
<evidence type="ECO:0000313" key="4">
    <source>
        <dbReference type="Proteomes" id="UP000694388"/>
    </source>
</evidence>
<feature type="domain" description="Ig-like" evidence="2">
    <location>
        <begin position="1"/>
        <end position="76"/>
    </location>
</feature>
<evidence type="ECO:0000259" key="2">
    <source>
        <dbReference type="PROSITE" id="PS50835"/>
    </source>
</evidence>
<dbReference type="InterPro" id="IPR042836">
    <property type="entry name" value="SIG15"/>
</dbReference>
<dbReference type="InterPro" id="IPR007110">
    <property type="entry name" value="Ig-like_dom"/>
</dbReference>
<dbReference type="Ensembl" id="ENSEBUT00000010184.1">
    <property type="protein sequence ID" value="ENSEBUP00000009656.1"/>
    <property type="gene ID" value="ENSEBUG00000006202.1"/>
</dbReference>
<accession>A0A8C4Q4E9</accession>
<feature type="transmembrane region" description="Helical" evidence="1">
    <location>
        <begin position="101"/>
        <end position="125"/>
    </location>
</feature>
<dbReference type="PANTHER" id="PTHR46942:SF1">
    <property type="entry name" value="SIALIC ACID-BINDING IG-LIKE LECTIN 15"/>
    <property type="match status" value="1"/>
</dbReference>
<evidence type="ECO:0000256" key="1">
    <source>
        <dbReference type="SAM" id="Phobius"/>
    </source>
</evidence>
<dbReference type="PANTHER" id="PTHR46942">
    <property type="entry name" value="SIALIC ACID-BINDING IG-LIKE LECTIN 15"/>
    <property type="match status" value="1"/>
</dbReference>
<dbReference type="AlphaFoldDB" id="A0A8C4Q4E9"/>
<keyword evidence="1" id="KW-1133">Transmembrane helix</keyword>
<keyword evidence="4" id="KW-1185">Reference proteome</keyword>
<dbReference type="GO" id="GO:0005886">
    <property type="term" value="C:plasma membrane"/>
    <property type="evidence" value="ECO:0007669"/>
    <property type="project" value="TreeGrafter"/>
</dbReference>
<reference evidence="3" key="2">
    <citation type="submission" date="2025-09" db="UniProtKB">
        <authorList>
            <consortium name="Ensembl"/>
        </authorList>
    </citation>
    <scope>IDENTIFICATION</scope>
</reference>
<dbReference type="Pfam" id="PF13927">
    <property type="entry name" value="Ig_3"/>
    <property type="match status" value="1"/>
</dbReference>
<dbReference type="InterPro" id="IPR036179">
    <property type="entry name" value="Ig-like_dom_sf"/>
</dbReference>
<evidence type="ECO:0000313" key="3">
    <source>
        <dbReference type="Ensembl" id="ENSEBUP00000009656.1"/>
    </source>
</evidence>
<name>A0A8C4Q4E9_EPTBU</name>
<dbReference type="PROSITE" id="PS50835">
    <property type="entry name" value="IG_LIKE"/>
    <property type="match status" value="1"/>
</dbReference>
<dbReference type="SUPFAM" id="SSF48726">
    <property type="entry name" value="Immunoglobulin"/>
    <property type="match status" value="1"/>
</dbReference>
<dbReference type="Gene3D" id="2.60.40.10">
    <property type="entry name" value="Immunoglobulins"/>
    <property type="match status" value="1"/>
</dbReference>
<dbReference type="SMART" id="SM00408">
    <property type="entry name" value="IGc2"/>
    <property type="match status" value="1"/>
</dbReference>
<dbReference type="InterPro" id="IPR013783">
    <property type="entry name" value="Ig-like_fold"/>
</dbReference>
<dbReference type="Proteomes" id="UP000694388">
    <property type="component" value="Unplaced"/>
</dbReference>
<dbReference type="GO" id="GO:0032956">
    <property type="term" value="P:regulation of actin cytoskeleton organization"/>
    <property type="evidence" value="ECO:0007669"/>
    <property type="project" value="TreeGrafter"/>
</dbReference>
<sequence length="170" mass="19251">MNSSNSWRVVCEAEAKPKPNITWLNPKGLPINGTKITSSTNRQSEFPHNISVYNIISFFNITEEHPEGKYTCLVENKYGQENDHVIFITAPPPQSNTTSQWIVVGCSIALGLVLLLLFAVGLHIYKKKRNHSQEQRGRSNYLCHSLHQDERNASFCCPGTIREHLHLCCC</sequence>
<dbReference type="InterPro" id="IPR003598">
    <property type="entry name" value="Ig_sub2"/>
</dbReference>
<dbReference type="GO" id="GO:2001204">
    <property type="term" value="P:regulation of osteoclast development"/>
    <property type="evidence" value="ECO:0007669"/>
    <property type="project" value="TreeGrafter"/>
</dbReference>
<proteinExistence type="predicted"/>
<keyword evidence="1" id="KW-0812">Transmembrane</keyword>
<organism evidence="3 4">
    <name type="scientific">Eptatretus burgeri</name>
    <name type="common">Inshore hagfish</name>
    <dbReference type="NCBI Taxonomy" id="7764"/>
    <lineage>
        <taxon>Eukaryota</taxon>
        <taxon>Metazoa</taxon>
        <taxon>Chordata</taxon>
        <taxon>Craniata</taxon>
        <taxon>Vertebrata</taxon>
        <taxon>Cyclostomata</taxon>
        <taxon>Myxini</taxon>
        <taxon>Myxiniformes</taxon>
        <taxon>Myxinidae</taxon>
        <taxon>Eptatretinae</taxon>
        <taxon>Eptatretus</taxon>
    </lineage>
</organism>